<feature type="domain" description="PAC" evidence="8">
    <location>
        <begin position="204"/>
        <end position="256"/>
    </location>
</feature>
<accession>A0A1H7IJ77</accession>
<evidence type="ECO:0000256" key="5">
    <source>
        <dbReference type="ARBA" id="ARBA00022777"/>
    </source>
</evidence>
<dbReference type="Pfam" id="PF02518">
    <property type="entry name" value="HATPase_c"/>
    <property type="match status" value="1"/>
</dbReference>
<evidence type="ECO:0000259" key="6">
    <source>
        <dbReference type="PROSITE" id="PS50109"/>
    </source>
</evidence>
<evidence type="ECO:0000256" key="3">
    <source>
        <dbReference type="ARBA" id="ARBA00022553"/>
    </source>
</evidence>
<dbReference type="PANTHER" id="PTHR43304:SF1">
    <property type="entry name" value="PAC DOMAIN-CONTAINING PROTEIN"/>
    <property type="match status" value="1"/>
</dbReference>
<dbReference type="EC" id="2.7.13.3" evidence="2"/>
<dbReference type="InterPro" id="IPR005467">
    <property type="entry name" value="His_kinase_dom"/>
</dbReference>
<dbReference type="InterPro" id="IPR004358">
    <property type="entry name" value="Sig_transdc_His_kin-like_C"/>
</dbReference>
<dbReference type="Gene3D" id="3.30.565.10">
    <property type="entry name" value="Histidine kinase-like ATPase, C-terminal domain"/>
    <property type="match status" value="1"/>
</dbReference>
<feature type="domain" description="Histidine kinase" evidence="6">
    <location>
        <begin position="260"/>
        <end position="464"/>
    </location>
</feature>
<evidence type="ECO:0000259" key="8">
    <source>
        <dbReference type="PROSITE" id="PS50113"/>
    </source>
</evidence>
<dbReference type="Gene3D" id="3.30.450.20">
    <property type="entry name" value="PAS domain"/>
    <property type="match status" value="2"/>
</dbReference>
<dbReference type="PROSITE" id="PS50109">
    <property type="entry name" value="HIS_KIN"/>
    <property type="match status" value="1"/>
</dbReference>
<dbReference type="SMART" id="SM00091">
    <property type="entry name" value="PAS"/>
    <property type="match status" value="2"/>
</dbReference>
<dbReference type="NCBIfam" id="TIGR00229">
    <property type="entry name" value="sensory_box"/>
    <property type="match status" value="2"/>
</dbReference>
<dbReference type="GO" id="GO:0006355">
    <property type="term" value="P:regulation of DNA-templated transcription"/>
    <property type="evidence" value="ECO:0007669"/>
    <property type="project" value="InterPro"/>
</dbReference>
<comment type="catalytic activity">
    <reaction evidence="1">
        <text>ATP + protein L-histidine = ADP + protein N-phospho-L-histidine.</text>
        <dbReference type="EC" id="2.7.13.3"/>
    </reaction>
</comment>
<dbReference type="Pfam" id="PF08447">
    <property type="entry name" value="PAS_3"/>
    <property type="match status" value="1"/>
</dbReference>
<dbReference type="CDD" id="cd00130">
    <property type="entry name" value="PAS"/>
    <property type="match status" value="2"/>
</dbReference>
<dbReference type="InterPro" id="IPR013655">
    <property type="entry name" value="PAS_fold_3"/>
</dbReference>
<keyword evidence="5" id="KW-0418">Kinase</keyword>
<dbReference type="PANTHER" id="PTHR43304">
    <property type="entry name" value="PHYTOCHROME-LIKE PROTEIN CPH1"/>
    <property type="match status" value="1"/>
</dbReference>
<dbReference type="SUPFAM" id="SSF55874">
    <property type="entry name" value="ATPase domain of HSP90 chaperone/DNA topoisomerase II/histidine kinase"/>
    <property type="match status" value="1"/>
</dbReference>
<dbReference type="Proteomes" id="UP000183894">
    <property type="component" value="Unassembled WGS sequence"/>
</dbReference>
<sequence>MDTPQERQIHFDQAQEIADIGSWHLDLREDSLHWSKNCYRIFGVPQNTSMTFERFLSRVHPDDRSEVESKWNAALDGDPYDIEHRIVVDSETRWVRERGELEYDSTGEPVRAIGVVMDITTRKAREREIQVRKRRYQSLFNSIRDTILVADADRTIVDGNPAFTDLFGYELDDVIGESVRLIYASEAEFREVGQRLAESSDKHITVTAQCQKRSGQVFPAEMTIVRRNDTDGTTLGFVGVIRDVSEREDRRQQMKVIDRVLRHNLRNDLNLVQGSAEMILESSAECPDCNAQTILDTSRRLLDTAQKWRRITTFLADPPADDVIDVGSVVDSVVSRVRQRHPNATVAADQPDDCRVDATQAIGEAIEELLENAVVHSGQTAANVALLVSHSDAVVEIRVVDDGPRIPEMERKVLTREEEIEPLYHGSGLGLWLVNLIVRQSGGMLQFDENEPQGNIVTILLPTV</sequence>
<dbReference type="SMART" id="SM00086">
    <property type="entry name" value="PAC"/>
    <property type="match status" value="2"/>
</dbReference>
<dbReference type="PROSITE" id="PS50113">
    <property type="entry name" value="PAC"/>
    <property type="match status" value="2"/>
</dbReference>
<feature type="domain" description="PAS" evidence="7">
    <location>
        <begin position="132"/>
        <end position="178"/>
    </location>
</feature>
<organism evidence="9 10">
    <name type="scientific">Haloferax larsenii</name>
    <dbReference type="NCBI Taxonomy" id="302484"/>
    <lineage>
        <taxon>Archaea</taxon>
        <taxon>Methanobacteriati</taxon>
        <taxon>Methanobacteriota</taxon>
        <taxon>Stenosarchaea group</taxon>
        <taxon>Halobacteria</taxon>
        <taxon>Halobacteriales</taxon>
        <taxon>Haloferacaceae</taxon>
        <taxon>Haloferax</taxon>
    </lineage>
</organism>
<gene>
    <name evidence="9" type="ORF">SAMN04488691_101917</name>
</gene>
<dbReference type="Pfam" id="PF00989">
    <property type="entry name" value="PAS"/>
    <property type="match status" value="1"/>
</dbReference>
<evidence type="ECO:0000313" key="9">
    <source>
        <dbReference type="EMBL" id="SEK62536.1"/>
    </source>
</evidence>
<dbReference type="RefSeq" id="WP_074792361.1">
    <property type="nucleotide sequence ID" value="NZ_FOAD01000001.1"/>
</dbReference>
<evidence type="ECO:0000256" key="4">
    <source>
        <dbReference type="ARBA" id="ARBA00022679"/>
    </source>
</evidence>
<keyword evidence="3" id="KW-0597">Phosphoprotein</keyword>
<dbReference type="InterPro" id="IPR001610">
    <property type="entry name" value="PAC"/>
</dbReference>
<feature type="domain" description="PAC" evidence="8">
    <location>
        <begin position="78"/>
        <end position="131"/>
    </location>
</feature>
<name>A0A1H7IJ77_HALLR</name>
<dbReference type="SMART" id="SM00387">
    <property type="entry name" value="HATPase_c"/>
    <property type="match status" value="1"/>
</dbReference>
<dbReference type="AlphaFoldDB" id="A0A1H7IJ77"/>
<dbReference type="InterPro" id="IPR052162">
    <property type="entry name" value="Sensor_kinase/Photoreceptor"/>
</dbReference>
<dbReference type="InterPro" id="IPR000700">
    <property type="entry name" value="PAS-assoc_C"/>
</dbReference>
<dbReference type="InterPro" id="IPR000014">
    <property type="entry name" value="PAS"/>
</dbReference>
<dbReference type="Gene3D" id="2.10.70.100">
    <property type="match status" value="1"/>
</dbReference>
<protein>
    <recommendedName>
        <fullName evidence="2">histidine kinase</fullName>
        <ecNumber evidence="2">2.7.13.3</ecNumber>
    </recommendedName>
</protein>
<evidence type="ECO:0000259" key="7">
    <source>
        <dbReference type="PROSITE" id="PS50112"/>
    </source>
</evidence>
<dbReference type="PROSITE" id="PS50112">
    <property type="entry name" value="PAS"/>
    <property type="match status" value="2"/>
</dbReference>
<dbReference type="PRINTS" id="PR00344">
    <property type="entry name" value="BCTRLSENSOR"/>
</dbReference>
<proteinExistence type="predicted"/>
<dbReference type="SUPFAM" id="SSF55785">
    <property type="entry name" value="PYP-like sensor domain (PAS domain)"/>
    <property type="match status" value="2"/>
</dbReference>
<dbReference type="GO" id="GO:0004673">
    <property type="term" value="F:protein histidine kinase activity"/>
    <property type="evidence" value="ECO:0007669"/>
    <property type="project" value="UniProtKB-EC"/>
</dbReference>
<reference evidence="9 10" key="1">
    <citation type="submission" date="2016-10" db="EMBL/GenBank/DDBJ databases">
        <authorList>
            <person name="de Groot N.N."/>
        </authorList>
    </citation>
    <scope>NUCLEOTIDE SEQUENCE [LARGE SCALE GENOMIC DNA]</scope>
    <source>
        <strain evidence="9 10">CDM_5</strain>
    </source>
</reference>
<dbReference type="OrthoDB" id="106630at2157"/>
<dbReference type="InterPro" id="IPR003594">
    <property type="entry name" value="HATPase_dom"/>
</dbReference>
<keyword evidence="4" id="KW-0808">Transferase</keyword>
<dbReference type="EMBL" id="FOAD01000001">
    <property type="protein sequence ID" value="SEK62536.1"/>
    <property type="molecule type" value="Genomic_DNA"/>
</dbReference>
<evidence type="ECO:0000256" key="2">
    <source>
        <dbReference type="ARBA" id="ARBA00012438"/>
    </source>
</evidence>
<evidence type="ECO:0000256" key="1">
    <source>
        <dbReference type="ARBA" id="ARBA00000085"/>
    </source>
</evidence>
<dbReference type="InterPro" id="IPR013767">
    <property type="entry name" value="PAS_fold"/>
</dbReference>
<evidence type="ECO:0000313" key="10">
    <source>
        <dbReference type="Proteomes" id="UP000183894"/>
    </source>
</evidence>
<feature type="domain" description="PAS" evidence="7">
    <location>
        <begin position="7"/>
        <end position="78"/>
    </location>
</feature>
<dbReference type="InterPro" id="IPR036890">
    <property type="entry name" value="HATPase_C_sf"/>
</dbReference>
<dbReference type="InterPro" id="IPR035965">
    <property type="entry name" value="PAS-like_dom_sf"/>
</dbReference>